<dbReference type="EMBL" id="JAJVCN010000001">
    <property type="protein sequence ID" value="MCE7004167.1"/>
    <property type="molecule type" value="Genomic_DNA"/>
</dbReference>
<organism evidence="2 3">
    <name type="scientific">Kibdelosporangium philippinense</name>
    <dbReference type="NCBI Taxonomy" id="211113"/>
    <lineage>
        <taxon>Bacteria</taxon>
        <taxon>Bacillati</taxon>
        <taxon>Actinomycetota</taxon>
        <taxon>Actinomycetes</taxon>
        <taxon>Pseudonocardiales</taxon>
        <taxon>Pseudonocardiaceae</taxon>
        <taxon>Kibdelosporangium</taxon>
    </lineage>
</organism>
<dbReference type="InterPro" id="IPR051044">
    <property type="entry name" value="MAG_DAG_Lipase"/>
</dbReference>
<dbReference type="InterPro" id="IPR022742">
    <property type="entry name" value="Hydrolase_4"/>
</dbReference>
<dbReference type="InterPro" id="IPR029058">
    <property type="entry name" value="AB_hydrolase_fold"/>
</dbReference>
<proteinExistence type="predicted"/>
<accession>A0ABS8ZE97</accession>
<dbReference type="SUPFAM" id="SSF53474">
    <property type="entry name" value="alpha/beta-Hydrolases"/>
    <property type="match status" value="1"/>
</dbReference>
<dbReference type="Pfam" id="PF12146">
    <property type="entry name" value="Hydrolase_4"/>
    <property type="match status" value="1"/>
</dbReference>
<gene>
    <name evidence="2" type="ORF">LWC34_15180</name>
</gene>
<dbReference type="Proteomes" id="UP001521150">
    <property type="component" value="Unassembled WGS sequence"/>
</dbReference>
<dbReference type="GO" id="GO:0016787">
    <property type="term" value="F:hydrolase activity"/>
    <property type="evidence" value="ECO:0007669"/>
    <property type="project" value="UniProtKB-KW"/>
</dbReference>
<dbReference type="PANTHER" id="PTHR11614">
    <property type="entry name" value="PHOSPHOLIPASE-RELATED"/>
    <property type="match status" value="1"/>
</dbReference>
<keyword evidence="3" id="KW-1185">Reference proteome</keyword>
<reference evidence="2 3" key="1">
    <citation type="submission" date="2021-12" db="EMBL/GenBank/DDBJ databases">
        <title>Genome sequence of Kibdelosporangium philippinense ATCC 49844.</title>
        <authorList>
            <person name="Fedorov E.A."/>
            <person name="Omeragic M."/>
            <person name="Shalygina K.F."/>
            <person name="Maclea K.S."/>
        </authorList>
    </citation>
    <scope>NUCLEOTIDE SEQUENCE [LARGE SCALE GENOMIC DNA]</scope>
    <source>
        <strain evidence="2 3">ATCC 49844</strain>
    </source>
</reference>
<protein>
    <submittedName>
        <fullName evidence="2">Alpha/beta hydrolase</fullName>
    </submittedName>
</protein>
<evidence type="ECO:0000313" key="2">
    <source>
        <dbReference type="EMBL" id="MCE7004167.1"/>
    </source>
</evidence>
<sequence>MPEFTGSTGKIFYRNWDPEDPRVLLVHFHGLGEHTGLYEPFAAALNAAGIAVWAHDHAGHGQSEGVRVLVDNIDHVLDDAASLLSLARAAHPTLPLVISGHSLGATAATLLSAERLLPTLHSPRALVLAGSSLVHVPGADSALVDMLASGIDPMDLRKDPGEMSRDEAYAQQIREDPLTWQGGIRLETLQALGIAAARVSAVLESEVLDVPVLLLHGEKDDMAPAVGAQEAARLLPNARAVIFPDDLHNILNEIDRDDVYKVLIDFIKDLVSG</sequence>
<name>A0ABS8ZE97_9PSEU</name>
<dbReference type="Gene3D" id="3.40.50.1820">
    <property type="entry name" value="alpha/beta hydrolase"/>
    <property type="match status" value="1"/>
</dbReference>
<evidence type="ECO:0000259" key="1">
    <source>
        <dbReference type="Pfam" id="PF12146"/>
    </source>
</evidence>
<dbReference type="RefSeq" id="WP_233725702.1">
    <property type="nucleotide sequence ID" value="NZ_JAJVCN010000001.1"/>
</dbReference>
<comment type="caution">
    <text evidence="2">The sequence shown here is derived from an EMBL/GenBank/DDBJ whole genome shotgun (WGS) entry which is preliminary data.</text>
</comment>
<evidence type="ECO:0000313" key="3">
    <source>
        <dbReference type="Proteomes" id="UP001521150"/>
    </source>
</evidence>
<feature type="domain" description="Serine aminopeptidase S33" evidence="1">
    <location>
        <begin position="20"/>
        <end position="255"/>
    </location>
</feature>
<keyword evidence="2" id="KW-0378">Hydrolase</keyword>